<feature type="domain" description="Methyl-accepting transducer" evidence="10">
    <location>
        <begin position="303"/>
        <end position="560"/>
    </location>
</feature>
<evidence type="ECO:0000259" key="11">
    <source>
        <dbReference type="PROSITE" id="PS50885"/>
    </source>
</evidence>
<dbReference type="SMART" id="SM00283">
    <property type="entry name" value="MA"/>
    <property type="match status" value="1"/>
</dbReference>
<feature type="transmembrane region" description="Helical" evidence="9">
    <location>
        <begin position="20"/>
        <end position="42"/>
    </location>
</feature>
<dbReference type="Pfam" id="PF00672">
    <property type="entry name" value="HAMP"/>
    <property type="match status" value="1"/>
</dbReference>
<dbReference type="RefSeq" id="WP_019278183.1">
    <property type="nucleotide sequence ID" value="NZ_LGVP01000058.1"/>
</dbReference>
<evidence type="ECO:0000256" key="2">
    <source>
        <dbReference type="ARBA" id="ARBA00022475"/>
    </source>
</evidence>
<comment type="similarity">
    <text evidence="7">Belongs to the methyl-accepting chemotaxis (MCP) protein family.</text>
</comment>
<dbReference type="Gene3D" id="1.10.287.950">
    <property type="entry name" value="Methyl-accepting chemotaxis protein"/>
    <property type="match status" value="1"/>
</dbReference>
<evidence type="ECO:0000256" key="7">
    <source>
        <dbReference type="ARBA" id="ARBA00029447"/>
    </source>
</evidence>
<dbReference type="InterPro" id="IPR003660">
    <property type="entry name" value="HAMP_dom"/>
</dbReference>
<evidence type="ECO:0000256" key="9">
    <source>
        <dbReference type="SAM" id="Phobius"/>
    </source>
</evidence>
<gene>
    <name evidence="12" type="ORF">ADU74_10650</name>
</gene>
<comment type="caution">
    <text evidence="12">The sequence shown here is derived from an EMBL/GenBank/DDBJ whole genome shotgun (WGS) entry which is preliminary data.</text>
</comment>
<evidence type="ECO:0000256" key="3">
    <source>
        <dbReference type="ARBA" id="ARBA00022692"/>
    </source>
</evidence>
<evidence type="ECO:0000256" key="4">
    <source>
        <dbReference type="ARBA" id="ARBA00022989"/>
    </source>
</evidence>
<evidence type="ECO:0000256" key="5">
    <source>
        <dbReference type="ARBA" id="ARBA00023136"/>
    </source>
</evidence>
<proteinExistence type="inferred from homology"/>
<dbReference type="SUPFAM" id="SSF58104">
    <property type="entry name" value="Methyl-accepting chemotaxis protein (MCP) signaling domain"/>
    <property type="match status" value="1"/>
</dbReference>
<evidence type="ECO:0000256" key="1">
    <source>
        <dbReference type="ARBA" id="ARBA00004651"/>
    </source>
</evidence>
<dbReference type="AlphaFoldDB" id="A0A9Q1ZCI3"/>
<evidence type="ECO:0000256" key="6">
    <source>
        <dbReference type="ARBA" id="ARBA00023224"/>
    </source>
</evidence>
<organism evidence="12 13">
    <name type="scientific">Clostridium botulinum</name>
    <dbReference type="NCBI Taxonomy" id="1491"/>
    <lineage>
        <taxon>Bacteria</taxon>
        <taxon>Bacillati</taxon>
        <taxon>Bacillota</taxon>
        <taxon>Clostridia</taxon>
        <taxon>Eubacteriales</taxon>
        <taxon>Clostridiaceae</taxon>
        <taxon>Clostridium</taxon>
    </lineage>
</organism>
<comment type="subcellular location">
    <subcellularLocation>
        <location evidence="1">Cell membrane</location>
        <topology evidence="1">Multi-pass membrane protein</topology>
    </subcellularLocation>
</comment>
<dbReference type="GO" id="GO:0005886">
    <property type="term" value="C:plasma membrane"/>
    <property type="evidence" value="ECO:0007669"/>
    <property type="project" value="UniProtKB-SubCell"/>
</dbReference>
<keyword evidence="5 9" id="KW-0472">Membrane</keyword>
<dbReference type="SMART" id="SM00304">
    <property type="entry name" value="HAMP"/>
    <property type="match status" value="1"/>
</dbReference>
<feature type="transmembrane region" description="Helical" evidence="9">
    <location>
        <begin position="211"/>
        <end position="231"/>
    </location>
</feature>
<keyword evidence="3 9" id="KW-0812">Transmembrane</keyword>
<dbReference type="Gene3D" id="6.10.340.10">
    <property type="match status" value="1"/>
</dbReference>
<evidence type="ECO:0000256" key="8">
    <source>
        <dbReference type="PROSITE-ProRule" id="PRU00284"/>
    </source>
</evidence>
<dbReference type="PANTHER" id="PTHR32089">
    <property type="entry name" value="METHYL-ACCEPTING CHEMOTAXIS PROTEIN MCPB"/>
    <property type="match status" value="1"/>
</dbReference>
<feature type="domain" description="HAMP" evidence="11">
    <location>
        <begin position="232"/>
        <end position="284"/>
    </location>
</feature>
<dbReference type="CDD" id="cd06225">
    <property type="entry name" value="HAMP"/>
    <property type="match status" value="1"/>
</dbReference>
<dbReference type="Gene3D" id="3.30.450.20">
    <property type="entry name" value="PAS domain"/>
    <property type="match status" value="1"/>
</dbReference>
<dbReference type="InterPro" id="IPR033480">
    <property type="entry name" value="sCache_2"/>
</dbReference>
<protein>
    <submittedName>
        <fullName evidence="12">Chemotaxis protein</fullName>
    </submittedName>
</protein>
<reference evidence="12 13" key="1">
    <citation type="submission" date="2015-07" db="EMBL/GenBank/DDBJ databases">
        <title>Draft genome sequences of 17 French Clostridium botulinum group III.</title>
        <authorList>
            <person name="Woudstra C."/>
            <person name="Le Marechal C."/>
            <person name="Souillard R."/>
            <person name="Bayon-Auboyer M.-H."/>
            <person name="Dessouter D."/>
            <person name="Fach P."/>
        </authorList>
    </citation>
    <scope>NUCLEOTIDE SEQUENCE [LARGE SCALE GENOMIC DNA]</scope>
    <source>
        <strain evidence="12 13">12LNRI-CD</strain>
    </source>
</reference>
<evidence type="ECO:0000259" key="10">
    <source>
        <dbReference type="PROSITE" id="PS50111"/>
    </source>
</evidence>
<accession>A0A9Q1ZCI3</accession>
<dbReference type="PROSITE" id="PS50885">
    <property type="entry name" value="HAMP"/>
    <property type="match status" value="1"/>
</dbReference>
<dbReference type="Pfam" id="PF17200">
    <property type="entry name" value="sCache_2"/>
    <property type="match status" value="1"/>
</dbReference>
<keyword evidence="4 9" id="KW-1133">Transmembrane helix</keyword>
<keyword evidence="2" id="KW-1003">Cell membrane</keyword>
<keyword evidence="6 8" id="KW-0807">Transducer</keyword>
<dbReference type="SMART" id="SM01049">
    <property type="entry name" value="Cache_2"/>
    <property type="match status" value="1"/>
</dbReference>
<dbReference type="Proteomes" id="UP000037540">
    <property type="component" value="Unassembled WGS sequence"/>
</dbReference>
<dbReference type="Pfam" id="PF00015">
    <property type="entry name" value="MCPsignal"/>
    <property type="match status" value="1"/>
</dbReference>
<dbReference type="InterPro" id="IPR004089">
    <property type="entry name" value="MCPsignal_dom"/>
</dbReference>
<dbReference type="PROSITE" id="PS50111">
    <property type="entry name" value="CHEMOTAXIS_TRANSDUC_2"/>
    <property type="match status" value="1"/>
</dbReference>
<sequence>MITKQGKQDNKLKKSFFKSYLRFFYLIIIAIIVIASVSFKIAKSALYDLGERELKGRIQLGLIIMNSLEGEVQKGGLTREVAQEIFRQEMLNPKKQDGKIRGINNKIDLKVNAYMYAIDSNGLERMHPFKEGENISNIHDADGNNVVRLIIDEGKNPKNDGIIHFGWKNPEETVEKPKVNAVGYFEPWDWYINIGCYHEDFYKPVYKILKYIIITALLIGIMSILLIVYLMNKKINPLGDIVASMEKVSKGDIDVKINITNKDEIGYIGKVFNNMVEEIKSMIFDIKLISDTLEEKAGVINSSTNITLENSNNIKQAMEEITSSISDSTKEMQNSFNSMQFLAENIDSIRENSININNEASNANKLNENIIDILTSLETKSEENIVVSNETTQNIQALLQKSNDIVGIVEAIEQISNQINLLALNASIESARAGEAGKGFSVVADEIKKLSGETSNAVKKINILIEELTNAISISANSIEKSSDVAKSQIGTINETRKILSKVIRFMQSMPHKIGKNVSKIEGVYKEKDSVSMSMNSVLSLTEEISGSSEEVYASTAEVKEKMDYTKELVEQLNSLSQKLKQSIDKFSL</sequence>
<dbReference type="PANTHER" id="PTHR32089:SF112">
    <property type="entry name" value="LYSOZYME-LIKE PROTEIN-RELATED"/>
    <property type="match status" value="1"/>
</dbReference>
<evidence type="ECO:0000313" key="13">
    <source>
        <dbReference type="Proteomes" id="UP000037540"/>
    </source>
</evidence>
<dbReference type="GO" id="GO:0007165">
    <property type="term" value="P:signal transduction"/>
    <property type="evidence" value="ECO:0007669"/>
    <property type="project" value="UniProtKB-KW"/>
</dbReference>
<name>A0A9Q1ZCI3_CLOBO</name>
<dbReference type="EMBL" id="LGVR01000062">
    <property type="protein sequence ID" value="KOA84841.1"/>
    <property type="molecule type" value="Genomic_DNA"/>
</dbReference>
<evidence type="ECO:0000313" key="12">
    <source>
        <dbReference type="EMBL" id="KOA84841.1"/>
    </source>
</evidence>